<name>A0ACA9M1G3_9GLOM</name>
<evidence type="ECO:0000313" key="2">
    <source>
        <dbReference type="Proteomes" id="UP000789702"/>
    </source>
</evidence>
<accession>A0ACA9M1G3</accession>
<proteinExistence type="predicted"/>
<reference evidence="1" key="1">
    <citation type="submission" date="2021-06" db="EMBL/GenBank/DDBJ databases">
        <authorList>
            <person name="Kallberg Y."/>
            <person name="Tangrot J."/>
            <person name="Rosling A."/>
        </authorList>
    </citation>
    <scope>NUCLEOTIDE SEQUENCE</scope>
    <source>
        <strain evidence="1">IL203A</strain>
    </source>
</reference>
<feature type="non-terminal residue" evidence="1">
    <location>
        <position position="1"/>
    </location>
</feature>
<gene>
    <name evidence="1" type="ORF">DHETER_LOCUS5447</name>
</gene>
<dbReference type="EMBL" id="CAJVPU010006075">
    <property type="protein sequence ID" value="CAG8556246.1"/>
    <property type="molecule type" value="Genomic_DNA"/>
</dbReference>
<dbReference type="Proteomes" id="UP000789702">
    <property type="component" value="Unassembled WGS sequence"/>
</dbReference>
<protein>
    <submittedName>
        <fullName evidence="1">15533_t:CDS:1</fullName>
    </submittedName>
</protein>
<sequence length="220" mass="25094">DFNKMPASVQKYRDQLENRCLLVKNLKVFPVEAIVRGYITGSAWLEYKKKRSVCDILLPDGLLESQSFEKPLYTPSTKAEIGSHDENIHPDKVVEIVGEKIAHDIAETSVKLYSKASKYAHDKGIIIADTKFEFGADSDGNLFLVDEVLTPDSSRFWLSSNYKVGEKQDSLDKQYLRNYLLSIEFDKKTSIQLPENIVQKVSERYVEIYKLLTGCDPSFI</sequence>
<keyword evidence="2" id="KW-1185">Reference proteome</keyword>
<evidence type="ECO:0000313" key="1">
    <source>
        <dbReference type="EMBL" id="CAG8556246.1"/>
    </source>
</evidence>
<organism evidence="1 2">
    <name type="scientific">Dentiscutata heterogama</name>
    <dbReference type="NCBI Taxonomy" id="1316150"/>
    <lineage>
        <taxon>Eukaryota</taxon>
        <taxon>Fungi</taxon>
        <taxon>Fungi incertae sedis</taxon>
        <taxon>Mucoromycota</taxon>
        <taxon>Glomeromycotina</taxon>
        <taxon>Glomeromycetes</taxon>
        <taxon>Diversisporales</taxon>
        <taxon>Gigasporaceae</taxon>
        <taxon>Dentiscutata</taxon>
    </lineage>
</organism>
<comment type="caution">
    <text evidence="1">The sequence shown here is derived from an EMBL/GenBank/DDBJ whole genome shotgun (WGS) entry which is preliminary data.</text>
</comment>